<accession>S4NM52</accession>
<sequence length="71" mass="8304">WQISRGTLRKLHVACASTVCPETTSPYANHFSTYENAFRFQYHRKLDLVFNATQTKEILGIYRFKSVSVLY</sequence>
<organism evidence="1">
    <name type="scientific">Pararge aegeria</name>
    <name type="common">speckled wood butterfly</name>
    <dbReference type="NCBI Taxonomy" id="116150"/>
    <lineage>
        <taxon>Eukaryota</taxon>
        <taxon>Metazoa</taxon>
        <taxon>Ecdysozoa</taxon>
        <taxon>Arthropoda</taxon>
        <taxon>Hexapoda</taxon>
        <taxon>Insecta</taxon>
        <taxon>Pterygota</taxon>
        <taxon>Neoptera</taxon>
        <taxon>Endopterygota</taxon>
        <taxon>Lepidoptera</taxon>
        <taxon>Glossata</taxon>
        <taxon>Ditrysia</taxon>
        <taxon>Papilionoidea</taxon>
        <taxon>Nymphalidae</taxon>
        <taxon>Satyrinae</taxon>
        <taxon>Satyrini</taxon>
        <taxon>Parargina</taxon>
        <taxon>Pararge</taxon>
    </lineage>
</organism>
<proteinExistence type="predicted"/>
<dbReference type="EMBL" id="GAIX01014416">
    <property type="protein sequence ID" value="JAA78144.1"/>
    <property type="molecule type" value="Transcribed_RNA"/>
</dbReference>
<reference evidence="1" key="2">
    <citation type="submission" date="2013-05" db="EMBL/GenBank/DDBJ databases">
        <authorList>
            <person name="Carter J.-M."/>
            <person name="Baker S.C."/>
            <person name="Pink R."/>
            <person name="Carter D.R.F."/>
            <person name="Collins A."/>
            <person name="Tomlin J."/>
            <person name="Gibbs M."/>
            <person name="Breuker C.J."/>
        </authorList>
    </citation>
    <scope>NUCLEOTIDE SEQUENCE</scope>
    <source>
        <tissue evidence="1">Ovary</tissue>
    </source>
</reference>
<evidence type="ECO:0000313" key="1">
    <source>
        <dbReference type="EMBL" id="JAA78144.1"/>
    </source>
</evidence>
<protein>
    <submittedName>
        <fullName evidence="1">Uncharacterized protein</fullName>
    </submittedName>
</protein>
<name>S4NM52_9NEOP</name>
<feature type="non-terminal residue" evidence="1">
    <location>
        <position position="1"/>
    </location>
</feature>
<dbReference type="AlphaFoldDB" id="S4NM52"/>
<reference evidence="1" key="1">
    <citation type="journal article" date="2013" name="BMC Genomics">
        <title>Unscrambling butterfly oogenesis.</title>
        <authorList>
            <person name="Carter J.M."/>
            <person name="Baker S.C."/>
            <person name="Pink R."/>
            <person name="Carter D.R."/>
            <person name="Collins A."/>
            <person name="Tomlin J."/>
            <person name="Gibbs M."/>
            <person name="Breuker C.J."/>
        </authorList>
    </citation>
    <scope>NUCLEOTIDE SEQUENCE</scope>
    <source>
        <tissue evidence="1">Ovary</tissue>
    </source>
</reference>